<keyword evidence="1" id="KW-1133">Transmembrane helix</keyword>
<gene>
    <name evidence="2" type="ORF">K6Y31_19995</name>
</gene>
<evidence type="ECO:0000256" key="1">
    <source>
        <dbReference type="SAM" id="Phobius"/>
    </source>
</evidence>
<evidence type="ECO:0008006" key="4">
    <source>
        <dbReference type="Google" id="ProtNLM"/>
    </source>
</evidence>
<accession>A0ABS8WFL9</accession>
<dbReference type="Proteomes" id="UP001201273">
    <property type="component" value="Unassembled WGS sequence"/>
</dbReference>
<keyword evidence="3" id="KW-1185">Reference proteome</keyword>
<organism evidence="2 3">
    <name type="scientific">Motilimonas cestriensis</name>
    <dbReference type="NCBI Taxonomy" id="2742685"/>
    <lineage>
        <taxon>Bacteria</taxon>
        <taxon>Pseudomonadati</taxon>
        <taxon>Pseudomonadota</taxon>
        <taxon>Gammaproteobacteria</taxon>
        <taxon>Alteromonadales</taxon>
        <taxon>Alteromonadales genera incertae sedis</taxon>
        <taxon>Motilimonas</taxon>
    </lineage>
</organism>
<keyword evidence="1" id="KW-0812">Transmembrane</keyword>
<sequence length="118" mass="13248">MKTCPFCAEEIMDAAIKCKHCGEFLAAPTQSTPTKPITPTVTNTKPELPWYFKTSILVVLFLSVGPLALPLVWFHPNITRLWKVAITLATSLLTWGLIVATLRALEVLQQYYDMLNQL</sequence>
<feature type="transmembrane region" description="Helical" evidence="1">
    <location>
        <begin position="81"/>
        <end position="105"/>
    </location>
</feature>
<evidence type="ECO:0000313" key="2">
    <source>
        <dbReference type="EMBL" id="MCE2597060.1"/>
    </source>
</evidence>
<proteinExistence type="predicted"/>
<dbReference type="RefSeq" id="WP_233054805.1">
    <property type="nucleotide sequence ID" value="NZ_JAIMJA010000032.1"/>
</dbReference>
<protein>
    <recommendedName>
        <fullName evidence="4">Zinc ribbon domain-containing protein</fullName>
    </recommendedName>
</protein>
<dbReference type="EMBL" id="JAIMJA010000032">
    <property type="protein sequence ID" value="MCE2597060.1"/>
    <property type="molecule type" value="Genomic_DNA"/>
</dbReference>
<name>A0ABS8WFL9_9GAMM</name>
<reference evidence="2 3" key="1">
    <citation type="journal article" date="2022" name="Environ. Microbiol. Rep.">
        <title>Eco-phylogenetic analyses reveal divergent evolution of vitamin B12 metabolism in the marine bacterial family 'Psychromonadaceae'.</title>
        <authorList>
            <person name="Jin X."/>
            <person name="Yang Y."/>
            <person name="Cao H."/>
            <person name="Gao B."/>
            <person name="Zhao Z."/>
        </authorList>
    </citation>
    <scope>NUCLEOTIDE SEQUENCE [LARGE SCALE GENOMIC DNA]</scope>
    <source>
        <strain evidence="2 3">MKS20</strain>
    </source>
</reference>
<evidence type="ECO:0000313" key="3">
    <source>
        <dbReference type="Proteomes" id="UP001201273"/>
    </source>
</evidence>
<keyword evidence="1" id="KW-0472">Membrane</keyword>
<comment type="caution">
    <text evidence="2">The sequence shown here is derived from an EMBL/GenBank/DDBJ whole genome shotgun (WGS) entry which is preliminary data.</text>
</comment>
<feature type="transmembrane region" description="Helical" evidence="1">
    <location>
        <begin position="50"/>
        <end position="74"/>
    </location>
</feature>